<protein>
    <submittedName>
        <fullName evidence="1">Uncharacterized protein</fullName>
    </submittedName>
</protein>
<dbReference type="Proteomes" id="UP000018851">
    <property type="component" value="Chromosome"/>
</dbReference>
<keyword evidence="2" id="KW-1185">Reference proteome</keyword>
<evidence type="ECO:0000313" key="1">
    <source>
        <dbReference type="EMBL" id="AHE56736.1"/>
    </source>
</evidence>
<proteinExistence type="predicted"/>
<evidence type="ECO:0000313" key="2">
    <source>
        <dbReference type="Proteomes" id="UP000018851"/>
    </source>
</evidence>
<reference evidence="1 2" key="1">
    <citation type="submission" date="2013-07" db="EMBL/GenBank/DDBJ databases">
        <title>Completed genome of Sphingomonas sanxanigenens NX02.</title>
        <authorList>
            <person name="Ma T."/>
            <person name="Huang H."/>
            <person name="Wu M."/>
            <person name="Li X."/>
            <person name="Li G."/>
        </authorList>
    </citation>
    <scope>NUCLEOTIDE SEQUENCE [LARGE SCALE GENOMIC DNA]</scope>
    <source>
        <strain evidence="1 2">NX02</strain>
    </source>
</reference>
<dbReference type="PATRIC" id="fig|1123269.5.peg.5032"/>
<name>W0AHZ2_9SPHN</name>
<dbReference type="KEGG" id="ssan:NX02_25655"/>
<sequence length="137" mass="15112">MILIAVPASIAAVALAAGVAALVMRRRRGDPRIADVEEAMAIAADADAEFEPAEAVVDRAGYGALVRGADGRHMLIRPRGNRFEGRVLRMPYFARLDRRYLTLGPSRRMSGRIILDLGDAAPVWARRLEGVVHRRRR</sequence>
<dbReference type="eggNOG" id="ENOG502ZRQ1">
    <property type="taxonomic scope" value="Bacteria"/>
</dbReference>
<gene>
    <name evidence="1" type="ORF">NX02_25655</name>
</gene>
<dbReference type="EMBL" id="CP006644">
    <property type="protein sequence ID" value="AHE56736.1"/>
    <property type="molecule type" value="Genomic_DNA"/>
</dbReference>
<accession>W0AHZ2</accession>
<dbReference type="STRING" id="1123269.NX02_25655"/>
<organism evidence="1 2">
    <name type="scientific">Sphingomonas sanxanigenens DSM 19645 = NX02</name>
    <dbReference type="NCBI Taxonomy" id="1123269"/>
    <lineage>
        <taxon>Bacteria</taxon>
        <taxon>Pseudomonadati</taxon>
        <taxon>Pseudomonadota</taxon>
        <taxon>Alphaproteobacteria</taxon>
        <taxon>Sphingomonadales</taxon>
        <taxon>Sphingomonadaceae</taxon>
        <taxon>Sphingomonas</taxon>
    </lineage>
</organism>
<dbReference type="OrthoDB" id="7391222at2"/>
<dbReference type="HOGENOM" id="CLU_156471_0_0_5"/>
<dbReference type="AlphaFoldDB" id="W0AHZ2"/>
<dbReference type="RefSeq" id="WP_025294839.1">
    <property type="nucleotide sequence ID" value="NZ_CP006644.1"/>
</dbReference>